<accession>A0A1G1ZME8</accession>
<reference evidence="1 2" key="1">
    <citation type="journal article" date="2016" name="Nat. Commun.">
        <title>Thousands of microbial genomes shed light on interconnected biogeochemical processes in an aquifer system.</title>
        <authorList>
            <person name="Anantharaman K."/>
            <person name="Brown C.T."/>
            <person name="Hug L.A."/>
            <person name="Sharon I."/>
            <person name="Castelle C.J."/>
            <person name="Probst A.J."/>
            <person name="Thomas B.C."/>
            <person name="Singh A."/>
            <person name="Wilkins M.J."/>
            <person name="Karaoz U."/>
            <person name="Brodie E.L."/>
            <person name="Williams K.H."/>
            <person name="Hubbard S.S."/>
            <person name="Banfield J.F."/>
        </authorList>
    </citation>
    <scope>NUCLEOTIDE SEQUENCE [LARGE SCALE GENOMIC DNA]</scope>
</reference>
<sequence length="231" mass="26402">MLAVGFVILLGLAFLIWSIDAQRASQVPVDVGGKSILVYGASEQQIVAIQSSFTFLQQPVKESVTAIYVLDTSESYRHFGDSGFVGDCHSSGEICIVSHYFDYRIIWHEASHAYTYTLSYAFKKEWLEAAGRIHYGAYAVDAGFPRDGILTSYGSTDWREDVAEWVAEIYSFISHLEYYISHLEHGSFCRGAVFNMIVDMSDPRYHQKLKFLLKWEFISEENYNHIKPLFE</sequence>
<evidence type="ECO:0000313" key="2">
    <source>
        <dbReference type="Proteomes" id="UP000177942"/>
    </source>
</evidence>
<proteinExistence type="predicted"/>
<name>A0A1G1ZME8_9BACT</name>
<dbReference type="Proteomes" id="UP000177942">
    <property type="component" value="Unassembled WGS sequence"/>
</dbReference>
<organism evidence="1 2">
    <name type="scientific">Candidatus Harrisonbacteria bacterium RIFCSPLOWO2_01_FULL_44_18</name>
    <dbReference type="NCBI Taxonomy" id="1798407"/>
    <lineage>
        <taxon>Bacteria</taxon>
        <taxon>Candidatus Harrisoniibacteriota</taxon>
    </lineage>
</organism>
<gene>
    <name evidence="1" type="ORF">A3A16_01800</name>
</gene>
<comment type="caution">
    <text evidence="1">The sequence shown here is derived from an EMBL/GenBank/DDBJ whole genome shotgun (WGS) entry which is preliminary data.</text>
</comment>
<dbReference type="EMBL" id="MHJJ01000012">
    <property type="protein sequence ID" value="OGY65296.1"/>
    <property type="molecule type" value="Genomic_DNA"/>
</dbReference>
<protein>
    <submittedName>
        <fullName evidence="1">Uncharacterized protein</fullName>
    </submittedName>
</protein>
<evidence type="ECO:0000313" key="1">
    <source>
        <dbReference type="EMBL" id="OGY65296.1"/>
    </source>
</evidence>
<dbReference type="AlphaFoldDB" id="A0A1G1ZME8"/>
<dbReference type="STRING" id="1798407.A3A16_01800"/>